<protein>
    <submittedName>
        <fullName evidence="12">Splicing factor 3A subunit 3</fullName>
    </submittedName>
</protein>
<evidence type="ECO:0000256" key="7">
    <source>
        <dbReference type="ARBA" id="ARBA00022833"/>
    </source>
</evidence>
<keyword evidence="9" id="KW-0539">Nucleus</keyword>
<feature type="compositionally biased region" description="Acidic residues" evidence="10">
    <location>
        <begin position="361"/>
        <end position="381"/>
    </location>
</feature>
<evidence type="ECO:0000313" key="13">
    <source>
        <dbReference type="Proteomes" id="UP000276133"/>
    </source>
</evidence>
<evidence type="ECO:0000256" key="4">
    <source>
        <dbReference type="ARBA" id="ARBA00022664"/>
    </source>
</evidence>
<gene>
    <name evidence="12" type="ORF">BpHYR1_024518</name>
</gene>
<keyword evidence="13" id="KW-1185">Reference proteome</keyword>
<feature type="region of interest" description="Disordered" evidence="10">
    <location>
        <begin position="351"/>
        <end position="381"/>
    </location>
</feature>
<dbReference type="GO" id="GO:0003723">
    <property type="term" value="F:RNA binding"/>
    <property type="evidence" value="ECO:0007669"/>
    <property type="project" value="InterPro"/>
</dbReference>
<evidence type="ECO:0000256" key="1">
    <source>
        <dbReference type="ARBA" id="ARBA00004123"/>
    </source>
</evidence>
<dbReference type="EMBL" id="REGN01003814">
    <property type="protein sequence ID" value="RNA20607.1"/>
    <property type="molecule type" value="Genomic_DNA"/>
</dbReference>
<comment type="caution">
    <text evidence="12">The sequence shown here is derived from an EMBL/GenBank/DDBJ whole genome shotgun (WGS) entry which is preliminary data.</text>
</comment>
<dbReference type="GO" id="GO:0008270">
    <property type="term" value="F:zinc ion binding"/>
    <property type="evidence" value="ECO:0007669"/>
    <property type="project" value="UniProtKB-KW"/>
</dbReference>
<evidence type="ECO:0000259" key="11">
    <source>
        <dbReference type="PROSITE" id="PS50171"/>
    </source>
</evidence>
<dbReference type="InterPro" id="IPR000690">
    <property type="entry name" value="Matrin/U1-C_Znf_C2H2"/>
</dbReference>
<keyword evidence="6" id="KW-0863">Zinc-finger</keyword>
<dbReference type="OrthoDB" id="2160351at2759"/>
<evidence type="ECO:0000256" key="5">
    <source>
        <dbReference type="ARBA" id="ARBA00022723"/>
    </source>
</evidence>
<keyword evidence="8" id="KW-0508">mRNA splicing</keyword>
<dbReference type="InterPro" id="IPR031774">
    <property type="entry name" value="SF3A3_dom"/>
</dbReference>
<dbReference type="Proteomes" id="UP000276133">
    <property type="component" value="Unassembled WGS sequence"/>
</dbReference>
<dbReference type="InterPro" id="IPR021966">
    <property type="entry name" value="SF3a60_bindingd"/>
</dbReference>
<comment type="subcellular location">
    <subcellularLocation>
        <location evidence="1">Nucleus</location>
    </subcellularLocation>
</comment>
<dbReference type="Pfam" id="PF13297">
    <property type="entry name" value="SDE2_2C"/>
    <property type="match status" value="1"/>
</dbReference>
<keyword evidence="3" id="KW-0597">Phosphoprotein</keyword>
<dbReference type="PANTHER" id="PTHR12786:SF2">
    <property type="entry name" value="SPLICING FACTOR 3A SUBUNIT 3"/>
    <property type="match status" value="1"/>
</dbReference>
<dbReference type="Pfam" id="PF11931">
    <property type="entry name" value="SF3a60_Prp9_C"/>
    <property type="match status" value="1"/>
</dbReference>
<dbReference type="GO" id="GO:0005681">
    <property type="term" value="C:spliceosomal complex"/>
    <property type="evidence" value="ECO:0007669"/>
    <property type="project" value="InterPro"/>
</dbReference>
<dbReference type="InterPro" id="IPR025086">
    <property type="entry name" value="SDE2/SF3A3_SAP"/>
</dbReference>
<evidence type="ECO:0000256" key="10">
    <source>
        <dbReference type="SAM" id="MobiDB-lite"/>
    </source>
</evidence>
<dbReference type="AlphaFoldDB" id="A0A3M7RAR1"/>
<reference evidence="12 13" key="1">
    <citation type="journal article" date="2018" name="Sci. Rep.">
        <title>Genomic signatures of local adaptation to the degree of environmental predictability in rotifers.</title>
        <authorList>
            <person name="Franch-Gras L."/>
            <person name="Hahn C."/>
            <person name="Garcia-Roger E.M."/>
            <person name="Carmona M.J."/>
            <person name="Serra M."/>
            <person name="Gomez A."/>
        </authorList>
    </citation>
    <scope>NUCLEOTIDE SEQUENCE [LARGE SCALE GENOMIC DNA]</scope>
    <source>
        <strain evidence="12">HYR1</strain>
    </source>
</reference>
<dbReference type="PANTHER" id="PTHR12786">
    <property type="entry name" value="SPLICING FACTOR SF3A-RELATED"/>
    <property type="match status" value="1"/>
</dbReference>
<comment type="similarity">
    <text evidence="2">Belongs to the SF3A3 family.</text>
</comment>
<evidence type="ECO:0000256" key="9">
    <source>
        <dbReference type="ARBA" id="ARBA00023242"/>
    </source>
</evidence>
<accession>A0A3M7RAR1</accession>
<sequence>METILEDQRRLHEERERLIDLQTKEFLRKKATTKEQINSDHLVKLLWDKYIESTSNLITLYEDKDGLRKKEIQLLSGPNEYSEFNSRLKSIISYHKKGNLSEVANISVPMSIEYDNLIKLIQSNDDDVGALVNFTDEEGYGKYLDLNELYQKYINLKGVEKINYIAFLSTYDHLFKIPRERKNQDYLKYLQALFSYVFDYMQRVKPLLDVNKEVEQAYVEFQTRWTEGTFPGWPKETTGALTKSGAYLDLSSYSSWEELASLGLDRLKSALMALGLKCGGSLQERAIRLFQTKGKRLQDLDPSLFAKPQQNSRSKEYNDKHKEIAELEAKIYRLAEILGPQRNATIENVQRKQALTPGEREQEEEAEIVAEESEEEDEDDGIIYNPKNLPLGWDGKPIPYWLYKLHGLNLYYNCEICGNHKYRGPKAFQRHFSEWRHAHGMRCLGIPNTAHFANITLIEDAVQLWEKLRVTRETERFIPDNQEEYEDSHGNVLNKKTYDDLKRQGLL</sequence>
<feature type="domain" description="Matrin-type" evidence="11">
    <location>
        <begin position="412"/>
        <end position="443"/>
    </location>
</feature>
<dbReference type="Pfam" id="PF16837">
    <property type="entry name" value="SF3A3"/>
    <property type="match status" value="1"/>
</dbReference>
<evidence type="ECO:0000256" key="2">
    <source>
        <dbReference type="ARBA" id="ARBA00008776"/>
    </source>
</evidence>
<evidence type="ECO:0000256" key="6">
    <source>
        <dbReference type="ARBA" id="ARBA00022771"/>
    </source>
</evidence>
<dbReference type="Pfam" id="PF12108">
    <property type="entry name" value="SF3a60_bindingd"/>
    <property type="match status" value="1"/>
</dbReference>
<evidence type="ECO:0000256" key="3">
    <source>
        <dbReference type="ARBA" id="ARBA00022553"/>
    </source>
</evidence>
<dbReference type="InterPro" id="IPR051421">
    <property type="entry name" value="RNA_Proc_DNA_Dmg_Regulator"/>
</dbReference>
<dbReference type="PROSITE" id="PS50171">
    <property type="entry name" value="ZF_MATRIN"/>
    <property type="match status" value="1"/>
</dbReference>
<keyword evidence="4" id="KW-0507">mRNA processing</keyword>
<evidence type="ECO:0000313" key="12">
    <source>
        <dbReference type="EMBL" id="RNA20607.1"/>
    </source>
</evidence>
<organism evidence="12 13">
    <name type="scientific">Brachionus plicatilis</name>
    <name type="common">Marine rotifer</name>
    <name type="synonym">Brachionus muelleri</name>
    <dbReference type="NCBI Taxonomy" id="10195"/>
    <lineage>
        <taxon>Eukaryota</taxon>
        <taxon>Metazoa</taxon>
        <taxon>Spiralia</taxon>
        <taxon>Gnathifera</taxon>
        <taxon>Rotifera</taxon>
        <taxon>Eurotatoria</taxon>
        <taxon>Monogononta</taxon>
        <taxon>Pseudotrocha</taxon>
        <taxon>Ploima</taxon>
        <taxon>Brachionidae</taxon>
        <taxon>Brachionus</taxon>
    </lineage>
</organism>
<dbReference type="InterPro" id="IPR024598">
    <property type="entry name" value="SF3a60/Prp9_C"/>
</dbReference>
<dbReference type="GO" id="GO:0000398">
    <property type="term" value="P:mRNA splicing, via spliceosome"/>
    <property type="evidence" value="ECO:0007669"/>
    <property type="project" value="InterPro"/>
</dbReference>
<dbReference type="STRING" id="10195.A0A3M7RAR1"/>
<evidence type="ECO:0000256" key="8">
    <source>
        <dbReference type="ARBA" id="ARBA00023187"/>
    </source>
</evidence>
<keyword evidence="5" id="KW-0479">Metal-binding</keyword>
<proteinExistence type="inferred from homology"/>
<name>A0A3M7RAR1_BRAPC</name>
<keyword evidence="7" id="KW-0862">Zinc</keyword>